<dbReference type="OrthoDB" id="2831684at2759"/>
<dbReference type="GeneID" id="55991890"/>
<protein>
    <recommendedName>
        <fullName evidence="4">Beta-glucuronidase C-terminal domain-containing protein</fullName>
    </recommendedName>
</protein>
<dbReference type="KEGG" id="trg:TRUGW13939_04389"/>
<gene>
    <name evidence="2" type="ORF">TRUGW13939_04389</name>
</gene>
<accession>A0A7H8QU14</accession>
<proteinExistence type="predicted"/>
<feature type="chain" id="PRO_5028828565" description="Beta-glucuronidase C-terminal domain-containing protein" evidence="1">
    <location>
        <begin position="22"/>
        <end position="352"/>
    </location>
</feature>
<dbReference type="PANTHER" id="PTHR36183:SF2">
    <property type="entry name" value="BETA-GLUCURONIDASE C-TERMINAL DOMAIN-CONTAINING PROTEIN"/>
    <property type="match status" value="1"/>
</dbReference>
<sequence length="352" mass="38158">MLVPLLIGVGAAFGAVSNSSAVMVSKEVPQNAGAAILAPFVSFSIEFSSLPDFAENTSKPNQFSNQILDNLANPQGVKPDRALYDPNIKTQINGTFVPSITEDFPWIISIGPSYFEADSTWPGAKFSHGFNLGENTTAAMDSLTATAPLACKALSHGNFAHWDLGNEPDFYKTMLAARPANWTESDYVAEWLSKSQIVKRQIAKACPDMVTNPAYKYIAPSFAGFTYGLDPVTTWEDGLGKNKDIGMNSMHNYMGSADSPGVTLAHTLMNHAAIVLSMVKHTNLSHTLSEKGLNKDIPYILGEMNSLAHQGQPRLSNSFGAALWGVDFNLYCASQSIGRTRMHQGTDYRYAS</sequence>
<dbReference type="SUPFAM" id="SSF51445">
    <property type="entry name" value="(Trans)glycosidases"/>
    <property type="match status" value="1"/>
</dbReference>
<dbReference type="RefSeq" id="XP_035343456.1">
    <property type="nucleotide sequence ID" value="XM_035487563.1"/>
</dbReference>
<dbReference type="InterPro" id="IPR017853">
    <property type="entry name" value="GH"/>
</dbReference>
<feature type="signal peptide" evidence="1">
    <location>
        <begin position="1"/>
        <end position="21"/>
    </location>
</feature>
<organism evidence="2 3">
    <name type="scientific">Talaromyces rugulosus</name>
    <name type="common">Penicillium rugulosum</name>
    <dbReference type="NCBI Taxonomy" id="121627"/>
    <lineage>
        <taxon>Eukaryota</taxon>
        <taxon>Fungi</taxon>
        <taxon>Dikarya</taxon>
        <taxon>Ascomycota</taxon>
        <taxon>Pezizomycotina</taxon>
        <taxon>Eurotiomycetes</taxon>
        <taxon>Eurotiomycetidae</taxon>
        <taxon>Eurotiales</taxon>
        <taxon>Trichocomaceae</taxon>
        <taxon>Talaromyces</taxon>
        <taxon>Talaromyces sect. Islandici</taxon>
    </lineage>
</organism>
<keyword evidence="1" id="KW-0732">Signal</keyword>
<evidence type="ECO:0008006" key="4">
    <source>
        <dbReference type="Google" id="ProtNLM"/>
    </source>
</evidence>
<dbReference type="Proteomes" id="UP000509510">
    <property type="component" value="Chromosome II"/>
</dbReference>
<dbReference type="Gene3D" id="3.20.20.80">
    <property type="entry name" value="Glycosidases"/>
    <property type="match status" value="1"/>
</dbReference>
<evidence type="ECO:0000313" key="2">
    <source>
        <dbReference type="EMBL" id="QKX57278.1"/>
    </source>
</evidence>
<dbReference type="InterPro" id="IPR052974">
    <property type="entry name" value="GH79_Enzymes"/>
</dbReference>
<evidence type="ECO:0000313" key="3">
    <source>
        <dbReference type="Proteomes" id="UP000509510"/>
    </source>
</evidence>
<dbReference type="AlphaFoldDB" id="A0A7H8QU14"/>
<keyword evidence="3" id="KW-1185">Reference proteome</keyword>
<evidence type="ECO:0000256" key="1">
    <source>
        <dbReference type="SAM" id="SignalP"/>
    </source>
</evidence>
<name>A0A7H8QU14_TALRU</name>
<reference evidence="3" key="1">
    <citation type="submission" date="2020-06" db="EMBL/GenBank/DDBJ databases">
        <title>A chromosome-scale genome assembly of Talaromyces rugulosus W13939.</title>
        <authorList>
            <person name="Wang B."/>
            <person name="Guo L."/>
            <person name="Ye K."/>
            <person name="Wang L."/>
        </authorList>
    </citation>
    <scope>NUCLEOTIDE SEQUENCE [LARGE SCALE GENOMIC DNA]</scope>
    <source>
        <strain evidence="3">W13939</strain>
    </source>
</reference>
<dbReference type="PANTHER" id="PTHR36183">
    <property type="entry name" value="BETA-GLUCURONIDASE"/>
    <property type="match status" value="1"/>
</dbReference>
<dbReference type="EMBL" id="CP055899">
    <property type="protein sequence ID" value="QKX57278.1"/>
    <property type="molecule type" value="Genomic_DNA"/>
</dbReference>